<gene>
    <name evidence="4" type="ORF">DRW41_03030</name>
</gene>
<dbReference type="Pfam" id="PF13519">
    <property type="entry name" value="VWA_2"/>
    <property type="match status" value="1"/>
</dbReference>
<dbReference type="Proteomes" id="UP000257144">
    <property type="component" value="Unassembled WGS sequence"/>
</dbReference>
<accession>A0A3D8GVQ5</accession>
<keyword evidence="1" id="KW-0812">Transmembrane</keyword>
<dbReference type="OrthoDB" id="9780136at2"/>
<dbReference type="PANTHER" id="PTHR37464">
    <property type="entry name" value="BLL2463 PROTEIN"/>
    <property type="match status" value="1"/>
</dbReference>
<keyword evidence="1" id="KW-1133">Transmembrane helix</keyword>
<feature type="transmembrane region" description="Helical" evidence="1">
    <location>
        <begin position="6"/>
        <end position="24"/>
    </location>
</feature>
<evidence type="ECO:0000256" key="1">
    <source>
        <dbReference type="SAM" id="Phobius"/>
    </source>
</evidence>
<protein>
    <recommendedName>
        <fullName evidence="6">VWFA domain-containing protein</fullName>
    </recommendedName>
</protein>
<dbReference type="EMBL" id="QNQT01000001">
    <property type="protein sequence ID" value="RDU38550.1"/>
    <property type="molecule type" value="Genomic_DNA"/>
</dbReference>
<sequence>MHFANPAYFALAGLIGFVILLYFFRKQYKSVINPSNLLWAEAMNEWQASPWLKKLQNSLLLWLQVAALALLMFALGKPGWQSGGLAGQHLFLIFDPSSSMSAPAEEGTRVDGAKEKMLELVENGGSSEVTLITAGQRPEVILNRETGTKAARDAIRSLSLTYEHENLIEAVKLAVSLSSGKGNEIHIFSDAAPKDEIEPLAGNQFIQVHNSGTKIENLSLLSFGAARKGDEINAAAVIENQGGKEREVLFRVKGDKEAYFEKSLKISPNSQEIIDIPGLPENPYYLAEAVVKDGYQADNEAAAVLTPPNPPIYAIGEVNPFLLKGFRSLGMESIQADKNSIASIREGVLLVEGKEPGNLPDLPILLINKEKGQRWELKEKVTAVDSPLLQFTEFGKTFVKYAAEPYNSSFQTIAESGGRPLIQTGYRKGQPAVAVNFAIEDSDWPLHPGFPIFLYNSYQWLSQQSRFLGYFQPGEEKWLALDSPEGKLAIFGRSGKNLAEYDLSKENFKAPFKPGVYQASTGSQIHYFSVLLDDREKAAPSSDSFTLNKKPREQGKNGVRENEAAWLALAMLAFFALLIEWEVYRRGLGR</sequence>
<name>A0A3D8GVQ5_9BACI</name>
<keyword evidence="5" id="KW-1185">Reference proteome</keyword>
<dbReference type="InterPro" id="IPR036465">
    <property type="entry name" value="vWFA_dom_sf"/>
</dbReference>
<comment type="caution">
    <text evidence="4">The sequence shown here is derived from an EMBL/GenBank/DDBJ whole genome shotgun (WGS) entry which is preliminary data.</text>
</comment>
<feature type="transmembrane region" description="Helical" evidence="1">
    <location>
        <begin position="564"/>
        <end position="584"/>
    </location>
</feature>
<evidence type="ECO:0000259" key="3">
    <source>
        <dbReference type="Pfam" id="PF13519"/>
    </source>
</evidence>
<dbReference type="PANTHER" id="PTHR37464:SF1">
    <property type="entry name" value="BLL2463 PROTEIN"/>
    <property type="match status" value="1"/>
</dbReference>
<evidence type="ECO:0000313" key="5">
    <source>
        <dbReference type="Proteomes" id="UP000257144"/>
    </source>
</evidence>
<organism evidence="4 5">
    <name type="scientific">Neobacillus piezotolerans</name>
    <dbReference type="NCBI Taxonomy" id="2259171"/>
    <lineage>
        <taxon>Bacteria</taxon>
        <taxon>Bacillati</taxon>
        <taxon>Bacillota</taxon>
        <taxon>Bacilli</taxon>
        <taxon>Bacillales</taxon>
        <taxon>Bacillaceae</taxon>
        <taxon>Neobacillus</taxon>
    </lineage>
</organism>
<proteinExistence type="predicted"/>
<feature type="domain" description="Aerotolerance regulator N-terminal" evidence="2">
    <location>
        <begin position="1"/>
        <end position="78"/>
    </location>
</feature>
<feature type="transmembrane region" description="Helical" evidence="1">
    <location>
        <begin position="59"/>
        <end position="76"/>
    </location>
</feature>
<reference evidence="4 5" key="1">
    <citation type="submission" date="2018-07" db="EMBL/GenBank/DDBJ databases">
        <title>Bacillus sp. YLB-04 draft genome sequence.</title>
        <authorList>
            <person name="Yu L."/>
            <person name="Tang X."/>
        </authorList>
    </citation>
    <scope>NUCLEOTIDE SEQUENCE [LARGE SCALE GENOMIC DNA]</scope>
    <source>
        <strain evidence="4 5">YLB-04</strain>
    </source>
</reference>
<dbReference type="InterPro" id="IPR024163">
    <property type="entry name" value="Aerotolerance_reg_N"/>
</dbReference>
<dbReference type="InterPro" id="IPR002035">
    <property type="entry name" value="VWF_A"/>
</dbReference>
<evidence type="ECO:0000313" key="4">
    <source>
        <dbReference type="EMBL" id="RDU38550.1"/>
    </source>
</evidence>
<evidence type="ECO:0008006" key="6">
    <source>
        <dbReference type="Google" id="ProtNLM"/>
    </source>
</evidence>
<dbReference type="Pfam" id="PF07584">
    <property type="entry name" value="BatA"/>
    <property type="match status" value="1"/>
</dbReference>
<dbReference type="RefSeq" id="WP_115450468.1">
    <property type="nucleotide sequence ID" value="NZ_QNQT01000001.1"/>
</dbReference>
<dbReference type="Gene3D" id="3.40.50.410">
    <property type="entry name" value="von Willebrand factor, type A domain"/>
    <property type="match status" value="1"/>
</dbReference>
<dbReference type="SUPFAM" id="SSF53300">
    <property type="entry name" value="vWA-like"/>
    <property type="match status" value="1"/>
</dbReference>
<feature type="domain" description="VWFA" evidence="3">
    <location>
        <begin position="92"/>
        <end position="191"/>
    </location>
</feature>
<evidence type="ECO:0000259" key="2">
    <source>
        <dbReference type="Pfam" id="PF07584"/>
    </source>
</evidence>
<dbReference type="AlphaFoldDB" id="A0A3D8GVQ5"/>
<keyword evidence="1" id="KW-0472">Membrane</keyword>